<dbReference type="EMBL" id="BMGG01000004">
    <property type="protein sequence ID" value="GGC65220.1"/>
    <property type="molecule type" value="Genomic_DNA"/>
</dbReference>
<organism evidence="2 3">
    <name type="scientific">Chelatococcus reniformis</name>
    <dbReference type="NCBI Taxonomy" id="1494448"/>
    <lineage>
        <taxon>Bacteria</taxon>
        <taxon>Pseudomonadati</taxon>
        <taxon>Pseudomonadota</taxon>
        <taxon>Alphaproteobacteria</taxon>
        <taxon>Hyphomicrobiales</taxon>
        <taxon>Chelatococcaceae</taxon>
        <taxon>Chelatococcus</taxon>
    </lineage>
</organism>
<dbReference type="InterPro" id="IPR004360">
    <property type="entry name" value="Glyas_Fos-R_dOase_dom"/>
</dbReference>
<protein>
    <submittedName>
        <fullName evidence="2">Oxidoreductase</fullName>
    </submittedName>
</protein>
<dbReference type="CDD" id="cd08361">
    <property type="entry name" value="PpCmtC_N"/>
    <property type="match status" value="1"/>
</dbReference>
<dbReference type="CDD" id="cd07258">
    <property type="entry name" value="PpCmtC_C"/>
    <property type="match status" value="1"/>
</dbReference>
<dbReference type="InterPro" id="IPR037523">
    <property type="entry name" value="VOC_core"/>
</dbReference>
<dbReference type="Proteomes" id="UP000637002">
    <property type="component" value="Unassembled WGS sequence"/>
</dbReference>
<evidence type="ECO:0000259" key="1">
    <source>
        <dbReference type="PROSITE" id="PS51819"/>
    </source>
</evidence>
<dbReference type="InterPro" id="IPR029068">
    <property type="entry name" value="Glyas_Bleomycin-R_OHBP_Dase"/>
</dbReference>
<accession>A0A916UAI7</accession>
<dbReference type="AlphaFoldDB" id="A0A916UAI7"/>
<proteinExistence type="predicted"/>
<dbReference type="SUPFAM" id="SSF54593">
    <property type="entry name" value="Glyoxalase/Bleomycin resistance protein/Dihydroxybiphenyl dioxygenase"/>
    <property type="match status" value="1"/>
</dbReference>
<evidence type="ECO:0000313" key="3">
    <source>
        <dbReference type="Proteomes" id="UP000637002"/>
    </source>
</evidence>
<gene>
    <name evidence="2" type="ORF">GCM10010994_24760</name>
</gene>
<reference evidence="2" key="2">
    <citation type="submission" date="2020-09" db="EMBL/GenBank/DDBJ databases">
        <authorList>
            <person name="Sun Q."/>
            <person name="Zhou Y."/>
        </authorList>
    </citation>
    <scope>NUCLEOTIDE SEQUENCE</scope>
    <source>
        <strain evidence="2">CGMCC 1.12919</strain>
    </source>
</reference>
<feature type="domain" description="VOC" evidence="1">
    <location>
        <begin position="137"/>
        <end position="249"/>
    </location>
</feature>
<keyword evidence="3" id="KW-1185">Reference proteome</keyword>
<reference evidence="2" key="1">
    <citation type="journal article" date="2014" name="Int. J. Syst. Evol. Microbiol.">
        <title>Complete genome sequence of Corynebacterium casei LMG S-19264T (=DSM 44701T), isolated from a smear-ripened cheese.</title>
        <authorList>
            <consortium name="US DOE Joint Genome Institute (JGI-PGF)"/>
            <person name="Walter F."/>
            <person name="Albersmeier A."/>
            <person name="Kalinowski J."/>
            <person name="Ruckert C."/>
        </authorList>
    </citation>
    <scope>NUCLEOTIDE SEQUENCE</scope>
    <source>
        <strain evidence="2">CGMCC 1.12919</strain>
    </source>
</reference>
<dbReference type="PROSITE" id="PS51819">
    <property type="entry name" value="VOC"/>
    <property type="match status" value="2"/>
</dbReference>
<dbReference type="Pfam" id="PF00903">
    <property type="entry name" value="Glyoxalase"/>
    <property type="match status" value="2"/>
</dbReference>
<evidence type="ECO:0000313" key="2">
    <source>
        <dbReference type="EMBL" id="GGC65220.1"/>
    </source>
</evidence>
<dbReference type="RefSeq" id="WP_188609471.1">
    <property type="nucleotide sequence ID" value="NZ_BMGG01000004.1"/>
</dbReference>
<dbReference type="Gene3D" id="3.10.180.10">
    <property type="entry name" value="2,3-Dihydroxybiphenyl 1,2-Dioxygenase, domain 1"/>
    <property type="match status" value="2"/>
</dbReference>
<sequence>MIELKDVSYARLGAPDLEQAEAFATRCLGLQVAERSAKALYLRSDDRAHTLCYVEGDPQDQTVAFEIDDAGQLDAAAGTLEGLGHGVHAGTAGECAARKVKAFIAFKDPTGNQIELVVRPDRSGRRYFPTRDAGITGFSHIGLNTTDPRRDERFWTQVCNARVSDRIGDIALMRVNAIHHTMALAPASGPGIQHINHQVASNDDVLRSFYHLAEQNVPIVFGPGRHPTSGARFLYFLGPNNMVFEYSVGVDAIEDEASHRPRQFGFEPSSLCMWGSKPGGAIPLPPS</sequence>
<comment type="caution">
    <text evidence="2">The sequence shown here is derived from an EMBL/GenBank/DDBJ whole genome shotgun (WGS) entry which is preliminary data.</text>
</comment>
<name>A0A916UAI7_9HYPH</name>
<feature type="domain" description="VOC" evidence="1">
    <location>
        <begin position="6"/>
        <end position="119"/>
    </location>
</feature>